<feature type="domain" description="Cytochrome oxidase subunit II copper A binding" evidence="5">
    <location>
        <begin position="45"/>
        <end position="170"/>
    </location>
</feature>
<dbReference type="EMBL" id="JBGNYA010000001">
    <property type="protein sequence ID" value="MFA1611185.1"/>
    <property type="molecule type" value="Genomic_DNA"/>
</dbReference>
<dbReference type="InterPro" id="IPR002429">
    <property type="entry name" value="CcO_II-like_C"/>
</dbReference>
<dbReference type="PANTHER" id="PTHR42838">
    <property type="entry name" value="CYTOCHROME C OXIDASE SUBUNIT II"/>
    <property type="match status" value="1"/>
</dbReference>
<evidence type="ECO:0000313" key="6">
    <source>
        <dbReference type="EMBL" id="MFA1611185.1"/>
    </source>
</evidence>
<gene>
    <name evidence="6" type="ORF">OS889_09225</name>
</gene>
<keyword evidence="7" id="KW-1185">Reference proteome</keyword>
<evidence type="ECO:0000256" key="2">
    <source>
        <dbReference type="ARBA" id="ARBA00022723"/>
    </source>
</evidence>
<evidence type="ECO:0000259" key="5">
    <source>
        <dbReference type="PROSITE" id="PS50857"/>
    </source>
</evidence>
<dbReference type="Gene3D" id="2.60.40.420">
    <property type="entry name" value="Cupredoxins - blue copper proteins"/>
    <property type="match status" value="1"/>
</dbReference>
<keyword evidence="2" id="KW-0479">Metal-binding</keyword>
<dbReference type="SUPFAM" id="SSF49503">
    <property type="entry name" value="Cupredoxins"/>
    <property type="match status" value="1"/>
</dbReference>
<keyword evidence="4" id="KW-0472">Membrane</keyword>
<keyword evidence="3" id="KW-0186">Copper</keyword>
<dbReference type="Pfam" id="PF00116">
    <property type="entry name" value="COX2"/>
    <property type="match status" value="1"/>
</dbReference>
<dbReference type="PANTHER" id="PTHR42838:SF2">
    <property type="entry name" value="NITROUS-OXIDE REDUCTASE"/>
    <property type="match status" value="1"/>
</dbReference>
<dbReference type="RefSeq" id="WP_372389286.1">
    <property type="nucleotide sequence ID" value="NZ_JBGNYA010000001.1"/>
</dbReference>
<dbReference type="InterPro" id="IPR001505">
    <property type="entry name" value="Copper_CuA"/>
</dbReference>
<evidence type="ECO:0000313" key="7">
    <source>
        <dbReference type="Proteomes" id="UP001570511"/>
    </source>
</evidence>
<proteinExistence type="predicted"/>
<evidence type="ECO:0000256" key="3">
    <source>
        <dbReference type="ARBA" id="ARBA00023008"/>
    </source>
</evidence>
<dbReference type="PROSITE" id="PS50857">
    <property type="entry name" value="COX2_CUA"/>
    <property type="match status" value="1"/>
</dbReference>
<organism evidence="6 7">
    <name type="scientific">Halobellus rubicundus</name>
    <dbReference type="NCBI Taxonomy" id="2996466"/>
    <lineage>
        <taxon>Archaea</taxon>
        <taxon>Methanobacteriati</taxon>
        <taxon>Methanobacteriota</taxon>
        <taxon>Stenosarchaea group</taxon>
        <taxon>Halobacteria</taxon>
        <taxon>Halobacteriales</taxon>
        <taxon>Haloferacaceae</taxon>
        <taxon>Halobellus</taxon>
    </lineage>
</organism>
<accession>A0ABD5MB96</accession>
<dbReference type="Proteomes" id="UP001570511">
    <property type="component" value="Unassembled WGS sequence"/>
</dbReference>
<sequence length="174" mass="18907">MEIHRFEKLWFGASLLLIVVLIATIVYGAVGPGVAMVDDSGGIVDPSALTDSENFREPGVYEADDGGYDVYVRAQQFAFQPGTNSPIRVPADTDVTFYVSSPDVTHGFNLAGTNVNTMVIPGQVAEVTVNFDEPGTYHIVCNEYCGAAHHTMRGTVEVVPRDQFDMESQEVTDQ</sequence>
<protein>
    <submittedName>
        <fullName evidence="6">Cytochrome c oxidase subunit II</fullName>
    </submittedName>
</protein>
<comment type="subcellular location">
    <subcellularLocation>
        <location evidence="1">Cell envelope</location>
    </subcellularLocation>
</comment>
<evidence type="ECO:0000256" key="4">
    <source>
        <dbReference type="SAM" id="Phobius"/>
    </source>
</evidence>
<keyword evidence="4" id="KW-0812">Transmembrane</keyword>
<dbReference type="GO" id="GO:0046872">
    <property type="term" value="F:metal ion binding"/>
    <property type="evidence" value="ECO:0007669"/>
    <property type="project" value="UniProtKB-KW"/>
</dbReference>
<dbReference type="PROSITE" id="PS00078">
    <property type="entry name" value="COX2"/>
    <property type="match status" value="1"/>
</dbReference>
<dbReference type="InterPro" id="IPR008972">
    <property type="entry name" value="Cupredoxin"/>
</dbReference>
<dbReference type="CDD" id="cd13913">
    <property type="entry name" value="ba3_CcO_II_C"/>
    <property type="match status" value="1"/>
</dbReference>
<reference evidence="6 7" key="1">
    <citation type="submission" date="2024-08" db="EMBL/GenBank/DDBJ databases">
        <title>Halobellus sp. MBLA0158 whole genome sequence.</title>
        <authorList>
            <person name="Hwang C.Y."/>
            <person name="Cho E.-S."/>
            <person name="Seo M.-J."/>
        </authorList>
    </citation>
    <scope>NUCLEOTIDE SEQUENCE [LARGE SCALE GENOMIC DNA]</scope>
    <source>
        <strain evidence="6 7">MBLA0158</strain>
    </source>
</reference>
<feature type="transmembrane region" description="Helical" evidence="4">
    <location>
        <begin position="9"/>
        <end position="30"/>
    </location>
</feature>
<comment type="caution">
    <text evidence="6">The sequence shown here is derived from an EMBL/GenBank/DDBJ whole genome shotgun (WGS) entry which is preliminary data.</text>
</comment>
<evidence type="ECO:0000256" key="1">
    <source>
        <dbReference type="ARBA" id="ARBA00004196"/>
    </source>
</evidence>
<dbReference type="InterPro" id="IPR034214">
    <property type="entry name" value="Ba3_CcO_II_C"/>
</dbReference>
<keyword evidence="4" id="KW-1133">Transmembrane helix</keyword>
<dbReference type="InterPro" id="IPR051403">
    <property type="entry name" value="NosZ/Cyto_c_oxidase_sub2"/>
</dbReference>
<name>A0ABD5MB96_9EURY</name>
<dbReference type="AlphaFoldDB" id="A0ABD5MB96"/>